<gene>
    <name evidence="1" type="ORF">QR695_00215</name>
</gene>
<organism evidence="1 2">
    <name type="scientific">Exiguobacterium mexicanum</name>
    <dbReference type="NCBI Taxonomy" id="340146"/>
    <lineage>
        <taxon>Bacteria</taxon>
        <taxon>Bacillati</taxon>
        <taxon>Bacillota</taxon>
        <taxon>Bacilli</taxon>
        <taxon>Bacillales</taxon>
        <taxon>Bacillales Family XII. Incertae Sedis</taxon>
        <taxon>Exiguobacterium</taxon>
    </lineage>
</organism>
<dbReference type="InterPro" id="IPR015058">
    <property type="entry name" value="DUF1878"/>
</dbReference>
<comment type="caution">
    <text evidence="1">The sequence shown here is derived from an EMBL/GenBank/DDBJ whole genome shotgun (WGS) entry which is preliminary data.</text>
</comment>
<dbReference type="SUPFAM" id="SSF109915">
    <property type="entry name" value="Hypothetical protein YhaI"/>
    <property type="match status" value="1"/>
</dbReference>
<proteinExistence type="predicted"/>
<dbReference type="Pfam" id="PF08963">
    <property type="entry name" value="DUF1878"/>
    <property type="match status" value="1"/>
</dbReference>
<dbReference type="InterPro" id="IPR035945">
    <property type="entry name" value="YhaI-like_sf"/>
</dbReference>
<dbReference type="Gene3D" id="1.10.3750.10">
    <property type="entry name" value="YhaI-like"/>
    <property type="match status" value="1"/>
</dbReference>
<name>A0ABT7MJ21_9BACL</name>
<protein>
    <submittedName>
        <fullName evidence="1">DUF1878 family protein</fullName>
    </submittedName>
</protein>
<evidence type="ECO:0000313" key="1">
    <source>
        <dbReference type="EMBL" id="MDL5375418.1"/>
    </source>
</evidence>
<reference evidence="1 2" key="1">
    <citation type="submission" date="2023-06" db="EMBL/GenBank/DDBJ databases">
        <title>Influencing factors and mechanism of Cr(VI) reduction by facultative anaerobic Exiguobacterium sp. PY14.</title>
        <authorList>
            <person name="Zou L."/>
        </authorList>
    </citation>
    <scope>NUCLEOTIDE SEQUENCE [LARGE SCALE GENOMIC DNA]</scope>
    <source>
        <strain evidence="1 2">PY14</strain>
    </source>
</reference>
<accession>A0ABT7MJ21</accession>
<keyword evidence="2" id="KW-1185">Reference proteome</keyword>
<dbReference type="Proteomes" id="UP001230807">
    <property type="component" value="Unassembled WGS sequence"/>
</dbReference>
<sequence>MSLEEKINQLSFQMELLLGAVDWSERPFEHEVLKANLTRQDVVAFFALLDDIRERQNEQMRYGLSSVEPLLVHFVGMLHPQLEAETILAACVRQGMALDVTEPLYRQVKLLY</sequence>
<evidence type="ECO:0000313" key="2">
    <source>
        <dbReference type="Proteomes" id="UP001230807"/>
    </source>
</evidence>
<dbReference type="RefSeq" id="WP_242679007.1">
    <property type="nucleotide sequence ID" value="NZ_CP183077.1"/>
</dbReference>
<dbReference type="EMBL" id="JASWER010000001">
    <property type="protein sequence ID" value="MDL5375418.1"/>
    <property type="molecule type" value="Genomic_DNA"/>
</dbReference>